<evidence type="ECO:0000313" key="2">
    <source>
        <dbReference type="EMBL" id="NDV33214.1"/>
    </source>
</evidence>
<dbReference type="AlphaFoldDB" id="A0A6B2L8A4"/>
<name>A0A6B2L8A4_9EUKA</name>
<dbReference type="GO" id="GO:0005737">
    <property type="term" value="C:cytoplasm"/>
    <property type="evidence" value="ECO:0007669"/>
    <property type="project" value="TreeGrafter"/>
</dbReference>
<feature type="domain" description="PARG catalytic Macro" evidence="1">
    <location>
        <begin position="98"/>
        <end position="284"/>
    </location>
</feature>
<dbReference type="GO" id="GO:1990966">
    <property type="term" value="P:ATP generation from poly-ADP-D-ribose"/>
    <property type="evidence" value="ECO:0007669"/>
    <property type="project" value="TreeGrafter"/>
</dbReference>
<dbReference type="Pfam" id="PF05028">
    <property type="entry name" value="PARG_cat_C"/>
    <property type="match status" value="1"/>
</dbReference>
<dbReference type="GO" id="GO:0006282">
    <property type="term" value="P:regulation of DNA repair"/>
    <property type="evidence" value="ECO:0007669"/>
    <property type="project" value="InterPro"/>
</dbReference>
<organism evidence="2">
    <name type="scientific">Arcella intermedia</name>
    <dbReference type="NCBI Taxonomy" id="1963864"/>
    <lineage>
        <taxon>Eukaryota</taxon>
        <taxon>Amoebozoa</taxon>
        <taxon>Tubulinea</taxon>
        <taxon>Elardia</taxon>
        <taxon>Arcellinida</taxon>
        <taxon>Sphaerothecina</taxon>
        <taxon>Arcellidae</taxon>
        <taxon>Arcella</taxon>
    </lineage>
</organism>
<proteinExistence type="predicted"/>
<dbReference type="GO" id="GO:0009225">
    <property type="term" value="P:nucleotide-sugar metabolic process"/>
    <property type="evidence" value="ECO:0007669"/>
    <property type="project" value="TreeGrafter"/>
</dbReference>
<dbReference type="PANTHER" id="PTHR12837">
    <property type="entry name" value="POLY ADP-RIBOSE GLYCOHYDROLASE"/>
    <property type="match status" value="1"/>
</dbReference>
<dbReference type="PANTHER" id="PTHR12837:SF0">
    <property type="entry name" value="POLY(ADP-RIBOSE) GLYCOHYDROLASE"/>
    <property type="match status" value="1"/>
</dbReference>
<dbReference type="GO" id="GO:0005634">
    <property type="term" value="C:nucleus"/>
    <property type="evidence" value="ECO:0007669"/>
    <property type="project" value="TreeGrafter"/>
</dbReference>
<dbReference type="GO" id="GO:0004649">
    <property type="term" value="F:poly(ADP-ribose) glycohydrolase activity"/>
    <property type="evidence" value="ECO:0007669"/>
    <property type="project" value="InterPro"/>
</dbReference>
<dbReference type="EMBL" id="GIBP01004245">
    <property type="protein sequence ID" value="NDV33214.1"/>
    <property type="molecule type" value="Transcribed_RNA"/>
</dbReference>
<reference evidence="2" key="1">
    <citation type="journal article" date="2020" name="J. Eukaryot. Microbiol.">
        <title>De novo Sequencing, Assembly and Annotation of the Transcriptome for the Free-Living Testate Amoeba Arcella intermedia.</title>
        <authorList>
            <person name="Ribeiro G.M."/>
            <person name="Porfirio-Sousa A.L."/>
            <person name="Maurer-Alcala X.X."/>
            <person name="Katz L.A."/>
            <person name="Lahr D.J.G."/>
        </authorList>
    </citation>
    <scope>NUCLEOTIDE SEQUENCE</scope>
</reference>
<evidence type="ECO:0000259" key="1">
    <source>
        <dbReference type="Pfam" id="PF05028"/>
    </source>
</evidence>
<sequence>MLKVVNAPHIFASGLKLTKRGEASQIQLSKDEVLTLLSLSFFGLMEYKKTDFTELFKNTEFSRCLCHYYIWAFKQASCSSWYTKYLTIERRVLLEKIHWQKRKIQLNDLSIIDKHKGIEDFRDCIQVNFADPMPGGTLPSAVGDIVQEEILFLIYPELFVTCLLVPKLGDRESLAVHGLHRISNYEGYQTTFKWTGMFFDDSNEITIIFMDALIGGATDKKTLDRQLNKAFIAFSVTDSKPIATGNWGCGAFGGSFHQTAIIQLMAAAQAGVTLKYTTFSSKYMQGFELFYLSMIKNKITVKEMYTALVSLLLTKSVISFSSVEEFILKDRFYKELGSL</sequence>
<dbReference type="GO" id="GO:0005975">
    <property type="term" value="P:carbohydrate metabolic process"/>
    <property type="evidence" value="ECO:0007669"/>
    <property type="project" value="InterPro"/>
</dbReference>
<dbReference type="InterPro" id="IPR046372">
    <property type="entry name" value="PARG_cat_C"/>
</dbReference>
<protein>
    <recommendedName>
        <fullName evidence="1">PARG catalytic Macro domain-containing protein</fullName>
    </recommendedName>
</protein>
<dbReference type="InterPro" id="IPR007724">
    <property type="entry name" value="Poly_GlycHdrlase"/>
</dbReference>
<accession>A0A6B2L8A4</accession>